<organism evidence="2 3">
    <name type="scientific">Triparma verrucosa</name>
    <dbReference type="NCBI Taxonomy" id="1606542"/>
    <lineage>
        <taxon>Eukaryota</taxon>
        <taxon>Sar</taxon>
        <taxon>Stramenopiles</taxon>
        <taxon>Ochrophyta</taxon>
        <taxon>Bolidophyceae</taxon>
        <taxon>Parmales</taxon>
        <taxon>Triparmaceae</taxon>
        <taxon>Triparma</taxon>
    </lineage>
</organism>
<feature type="signal peptide" evidence="1">
    <location>
        <begin position="1"/>
        <end position="29"/>
    </location>
</feature>
<protein>
    <submittedName>
        <fullName evidence="2">Uncharacterized protein</fullName>
    </submittedName>
</protein>
<proteinExistence type="predicted"/>
<feature type="chain" id="PRO_5040819360" evidence="1">
    <location>
        <begin position="30"/>
        <end position="766"/>
    </location>
</feature>
<dbReference type="EMBL" id="BRXX01000301">
    <property type="protein sequence ID" value="GMI03441.1"/>
    <property type="molecule type" value="Genomic_DNA"/>
</dbReference>
<evidence type="ECO:0000313" key="2">
    <source>
        <dbReference type="EMBL" id="GMI03441.1"/>
    </source>
</evidence>
<dbReference type="Proteomes" id="UP001165160">
    <property type="component" value="Unassembled WGS sequence"/>
</dbReference>
<comment type="caution">
    <text evidence="2">The sequence shown here is derived from an EMBL/GenBank/DDBJ whole genome shotgun (WGS) entry which is preliminary data.</text>
</comment>
<gene>
    <name evidence="2" type="ORF">TrVE_jg5917</name>
</gene>
<sequence length="766" mass="84154">MIRLLPTPTLAMLLVIAIFALTLPLPVFSSKPSTSSPSPSTTPPPGVFFDIPDFLHTPLSHLGPSLKHSGRYESSDGRVKLHHDVEFHPTATFVELDRLGEELVKVTVHDSPADFTTPSCSVELEFHTHEAAVSFIEEHGLATLTPQAHDPKSPLLILGGLQHGHTTSIMKKSTSSTSVKHSDKKVKISNLGQAHYNDVFKNARISFAASKFPDDHFETSHYDTSKQTANYVEGPFVHPANSNSNLRGRRKLWFGWGKKIFNSIWNGIKHVAKAVETVVKTVVTVVEVLVTGDYDAHETIYHKEFSWNTNDGGKSASGDVMVGKVKCGDCYMHAEIEFRFDLVINDYDVELAQLVGEGEYVVSAQSQVTVEGGTITDEVQASTVNMGSVHFMIGPVPVVLSATVPIHVGYEISMSSDATFTVGARFSGHAQYGFKYTDRFGFEAISDSNFEHSGGITDINVPDHLGAMIYVKPVMVVQVEHIGGPDIGLKTFLEYVLEKGTDDVWTTPCANQPKLSFNAGIQGTIGAHVNIMDIVKKEFPSRAIFSIKKPILSGCITGYNELTSSSPLLSSPSSPTSLNAVHRVIHPSGKILSDPIYTNDGTSYGTTWYGTYKRTGSNPKCSSFPEYRTLAVQNVDATKIGSDPIIDVVIASSDSQNYDDRKKDFCTRHTIWSWGGRGGMIMMEPRSDDDFEEYVDHTVEDSSDSSCLNEASISTSRYYGTYTSDMARVELTDSLGCTTIVLERVMEGTTQWALEERRRGKLMEKM</sequence>
<reference evidence="3" key="1">
    <citation type="journal article" date="2023" name="Commun. Biol.">
        <title>Genome analysis of Parmales, the sister group of diatoms, reveals the evolutionary specialization of diatoms from phago-mixotrophs to photoautotrophs.</title>
        <authorList>
            <person name="Ban H."/>
            <person name="Sato S."/>
            <person name="Yoshikawa S."/>
            <person name="Yamada K."/>
            <person name="Nakamura Y."/>
            <person name="Ichinomiya M."/>
            <person name="Sato N."/>
            <person name="Blanc-Mathieu R."/>
            <person name="Endo H."/>
            <person name="Kuwata A."/>
            <person name="Ogata H."/>
        </authorList>
    </citation>
    <scope>NUCLEOTIDE SEQUENCE [LARGE SCALE GENOMIC DNA]</scope>
    <source>
        <strain evidence="3">NIES 3699</strain>
    </source>
</reference>
<evidence type="ECO:0000313" key="3">
    <source>
        <dbReference type="Proteomes" id="UP001165160"/>
    </source>
</evidence>
<accession>A0A9W7CC34</accession>
<dbReference type="AlphaFoldDB" id="A0A9W7CC34"/>
<evidence type="ECO:0000256" key="1">
    <source>
        <dbReference type="SAM" id="SignalP"/>
    </source>
</evidence>
<keyword evidence="3" id="KW-1185">Reference proteome</keyword>
<name>A0A9W7CC34_9STRA</name>
<keyword evidence="1" id="KW-0732">Signal</keyword>